<reference evidence="1 2" key="1">
    <citation type="submission" date="2018-11" db="EMBL/GenBank/DDBJ databases">
        <authorList>
            <consortium name="Pathogen Informatics"/>
        </authorList>
    </citation>
    <scope>NUCLEOTIDE SEQUENCE [LARGE SCALE GENOMIC DNA]</scope>
    <source>
        <strain evidence="1 2">Zambia</strain>
    </source>
</reference>
<dbReference type="Proteomes" id="UP000277204">
    <property type="component" value="Unassembled WGS sequence"/>
</dbReference>
<name>A0A183M4B5_9TREM</name>
<dbReference type="EMBL" id="UZAI01005843">
    <property type="protein sequence ID" value="VDO92338.1"/>
    <property type="molecule type" value="Genomic_DNA"/>
</dbReference>
<evidence type="ECO:0000313" key="2">
    <source>
        <dbReference type="Proteomes" id="UP000277204"/>
    </source>
</evidence>
<gene>
    <name evidence="1" type="ORF">SMRZ_LOCUS10890</name>
</gene>
<dbReference type="AlphaFoldDB" id="A0A183M4B5"/>
<proteinExistence type="predicted"/>
<protein>
    <submittedName>
        <fullName evidence="1">Uncharacterized protein</fullName>
    </submittedName>
</protein>
<evidence type="ECO:0000313" key="1">
    <source>
        <dbReference type="EMBL" id="VDO92338.1"/>
    </source>
</evidence>
<organism evidence="1 2">
    <name type="scientific">Schistosoma margrebowiei</name>
    <dbReference type="NCBI Taxonomy" id="48269"/>
    <lineage>
        <taxon>Eukaryota</taxon>
        <taxon>Metazoa</taxon>
        <taxon>Spiralia</taxon>
        <taxon>Lophotrochozoa</taxon>
        <taxon>Platyhelminthes</taxon>
        <taxon>Trematoda</taxon>
        <taxon>Digenea</taxon>
        <taxon>Strigeidida</taxon>
        <taxon>Schistosomatoidea</taxon>
        <taxon>Schistosomatidae</taxon>
        <taxon>Schistosoma</taxon>
    </lineage>
</organism>
<accession>A0A183M4B5</accession>
<keyword evidence="2" id="KW-1185">Reference proteome</keyword>
<sequence length="76" mass="8790">MEHYFTHQSELILIILILILLVLLLLIIIIILIIIIVIKVRFVEFVGRKLLVTTYCGREQTRSQMRKISGRRAGSG</sequence>